<protein>
    <submittedName>
        <fullName evidence="1">Uncharacterized protein</fullName>
    </submittedName>
</protein>
<accession>A0ACC2RJF5</accession>
<organism evidence="1 2">
    <name type="scientific">Entomophthora muscae</name>
    <dbReference type="NCBI Taxonomy" id="34485"/>
    <lineage>
        <taxon>Eukaryota</taxon>
        <taxon>Fungi</taxon>
        <taxon>Fungi incertae sedis</taxon>
        <taxon>Zoopagomycota</taxon>
        <taxon>Entomophthoromycotina</taxon>
        <taxon>Entomophthoromycetes</taxon>
        <taxon>Entomophthorales</taxon>
        <taxon>Entomophthoraceae</taxon>
        <taxon>Entomophthora</taxon>
    </lineage>
</organism>
<proteinExistence type="predicted"/>
<sequence>MQAKYKLLTNHSPLLGNDNSSKPVPCYNPGHTLGTGNQELHSTLLLFGSILVLKKPGNRIQPLTLNTCGLPALRIKGPPAHVFLGLSSLQAEAQAKSYSKNTYIDLIVVAPKKGLLDLPNGSKESTSLNFMNLKSSQAINQVQLLEKNAGLRPAPMTQAQKQKT</sequence>
<evidence type="ECO:0000313" key="1">
    <source>
        <dbReference type="EMBL" id="KAJ9050187.1"/>
    </source>
</evidence>
<name>A0ACC2RJF5_9FUNG</name>
<comment type="caution">
    <text evidence="1">The sequence shown here is derived from an EMBL/GenBank/DDBJ whole genome shotgun (WGS) entry which is preliminary data.</text>
</comment>
<dbReference type="Proteomes" id="UP001165960">
    <property type="component" value="Unassembled WGS sequence"/>
</dbReference>
<dbReference type="EMBL" id="QTSX02007168">
    <property type="protein sequence ID" value="KAJ9050187.1"/>
    <property type="molecule type" value="Genomic_DNA"/>
</dbReference>
<keyword evidence="2" id="KW-1185">Reference proteome</keyword>
<evidence type="ECO:0000313" key="2">
    <source>
        <dbReference type="Proteomes" id="UP001165960"/>
    </source>
</evidence>
<reference evidence="1" key="1">
    <citation type="submission" date="2022-04" db="EMBL/GenBank/DDBJ databases">
        <title>Genome of the entomopathogenic fungus Entomophthora muscae.</title>
        <authorList>
            <person name="Elya C."/>
            <person name="Lovett B.R."/>
            <person name="Lee E."/>
            <person name="Macias A.M."/>
            <person name="Hajek A.E."/>
            <person name="De Bivort B.L."/>
            <person name="Kasson M.T."/>
            <person name="De Fine Licht H.H."/>
            <person name="Stajich J.E."/>
        </authorList>
    </citation>
    <scope>NUCLEOTIDE SEQUENCE</scope>
    <source>
        <strain evidence="1">Berkeley</strain>
    </source>
</reference>
<gene>
    <name evidence="1" type="ORF">DSO57_1016688</name>
</gene>